<name>A0A8T0R343_PANVG</name>
<protein>
    <submittedName>
        <fullName evidence="2">Uncharacterized protein</fullName>
    </submittedName>
</protein>
<evidence type="ECO:0000313" key="3">
    <source>
        <dbReference type="Proteomes" id="UP000823388"/>
    </source>
</evidence>
<organism evidence="2 3">
    <name type="scientific">Panicum virgatum</name>
    <name type="common">Blackwell switchgrass</name>
    <dbReference type="NCBI Taxonomy" id="38727"/>
    <lineage>
        <taxon>Eukaryota</taxon>
        <taxon>Viridiplantae</taxon>
        <taxon>Streptophyta</taxon>
        <taxon>Embryophyta</taxon>
        <taxon>Tracheophyta</taxon>
        <taxon>Spermatophyta</taxon>
        <taxon>Magnoliopsida</taxon>
        <taxon>Liliopsida</taxon>
        <taxon>Poales</taxon>
        <taxon>Poaceae</taxon>
        <taxon>PACMAD clade</taxon>
        <taxon>Panicoideae</taxon>
        <taxon>Panicodae</taxon>
        <taxon>Paniceae</taxon>
        <taxon>Panicinae</taxon>
        <taxon>Panicum</taxon>
        <taxon>Panicum sect. Hiantes</taxon>
    </lineage>
</organism>
<reference evidence="2" key="1">
    <citation type="submission" date="2020-05" db="EMBL/GenBank/DDBJ databases">
        <title>WGS assembly of Panicum virgatum.</title>
        <authorList>
            <person name="Lovell J.T."/>
            <person name="Jenkins J."/>
            <person name="Shu S."/>
            <person name="Juenger T.E."/>
            <person name="Schmutz J."/>
        </authorList>
    </citation>
    <scope>NUCLEOTIDE SEQUENCE</scope>
    <source>
        <strain evidence="2">AP13</strain>
    </source>
</reference>
<feature type="region of interest" description="Disordered" evidence="1">
    <location>
        <begin position="1"/>
        <end position="40"/>
    </location>
</feature>
<accession>A0A8T0R343</accession>
<dbReference type="Proteomes" id="UP000823388">
    <property type="component" value="Chromosome 6N"/>
</dbReference>
<dbReference type="AlphaFoldDB" id="A0A8T0R343"/>
<keyword evidence="3" id="KW-1185">Reference proteome</keyword>
<feature type="compositionally biased region" description="Low complexity" evidence="1">
    <location>
        <begin position="8"/>
        <end position="27"/>
    </location>
</feature>
<evidence type="ECO:0000313" key="2">
    <source>
        <dbReference type="EMBL" id="KAG2579974.1"/>
    </source>
</evidence>
<sequence length="106" mass="11313">MLRRRTAGEMSSTTAASTSNRSTSTMAPAERKATEKSNMATASIDGDDCIGLYGSTIPSPCSWLSGASQPRNPISLSLACESPDDCFPVGEGDCWSEELKKLKFAW</sequence>
<dbReference type="EMBL" id="CM029048">
    <property type="protein sequence ID" value="KAG2579974.1"/>
    <property type="molecule type" value="Genomic_DNA"/>
</dbReference>
<proteinExistence type="predicted"/>
<comment type="caution">
    <text evidence="2">The sequence shown here is derived from an EMBL/GenBank/DDBJ whole genome shotgun (WGS) entry which is preliminary data.</text>
</comment>
<gene>
    <name evidence="2" type="ORF">PVAP13_6NG273400</name>
</gene>
<evidence type="ECO:0000256" key="1">
    <source>
        <dbReference type="SAM" id="MobiDB-lite"/>
    </source>
</evidence>